<gene>
    <name evidence="3" type="ORF">CQW49_23760</name>
</gene>
<dbReference type="STRING" id="595536.GCA_000178815_00087"/>
<dbReference type="AlphaFoldDB" id="A0A2D2D7Q9"/>
<keyword evidence="1" id="KW-0560">Oxidoreductase</keyword>
<dbReference type="Proteomes" id="UP000230709">
    <property type="component" value="Plasmid pOB3b3"/>
</dbReference>
<evidence type="ECO:0000256" key="1">
    <source>
        <dbReference type="ARBA" id="ARBA00023002"/>
    </source>
</evidence>
<proteinExistence type="predicted"/>
<dbReference type="Gene3D" id="3.50.50.60">
    <property type="entry name" value="FAD/NAD(P)-binding domain"/>
    <property type="match status" value="1"/>
</dbReference>
<geneLocation type="plasmid" evidence="4">
    <name>pob3b3</name>
</geneLocation>
<evidence type="ECO:0000259" key="2">
    <source>
        <dbReference type="Pfam" id="PF01494"/>
    </source>
</evidence>
<reference evidence="4" key="1">
    <citation type="submission" date="2017-10" db="EMBL/GenBank/DDBJ databases">
        <title>Completed PacBio SMRT sequence of Methylosinus trichosporium OB3b reveals presence of a third large plasmid.</title>
        <authorList>
            <person name="Charles T.C."/>
            <person name="Lynch M.D.J."/>
            <person name="Heil J.R."/>
            <person name="Cheng J."/>
        </authorList>
    </citation>
    <scope>NUCLEOTIDE SEQUENCE [LARGE SCALE GENOMIC DNA]</scope>
    <source>
        <strain evidence="4">OB3b</strain>
        <plasmid evidence="4">pob3b3</plasmid>
    </source>
</reference>
<dbReference type="EMBL" id="CP023740">
    <property type="protein sequence ID" value="ATQ70965.1"/>
    <property type="molecule type" value="Genomic_DNA"/>
</dbReference>
<name>A0A2D2D7Q9_METT3</name>
<accession>A0A2D2D7Q9</accession>
<dbReference type="KEGG" id="mtw:CQW49_23760"/>
<keyword evidence="4" id="KW-1185">Reference proteome</keyword>
<organism evidence="3 4">
    <name type="scientific">Methylosinus trichosporium (strain ATCC 35070 / NCIMB 11131 / UNIQEM 75 / OB3b)</name>
    <dbReference type="NCBI Taxonomy" id="595536"/>
    <lineage>
        <taxon>Bacteria</taxon>
        <taxon>Pseudomonadati</taxon>
        <taxon>Pseudomonadota</taxon>
        <taxon>Alphaproteobacteria</taxon>
        <taxon>Hyphomicrobiales</taxon>
        <taxon>Methylocystaceae</taxon>
        <taxon>Methylosinus</taxon>
    </lineage>
</organism>
<dbReference type="SUPFAM" id="SSF51905">
    <property type="entry name" value="FAD/NAD(P)-binding domain"/>
    <property type="match status" value="1"/>
</dbReference>
<dbReference type="GO" id="GO:0071949">
    <property type="term" value="F:FAD binding"/>
    <property type="evidence" value="ECO:0007669"/>
    <property type="project" value="InterPro"/>
</dbReference>
<sequence length="409" mass="45134">MRMIETDVLVIGGGPAGALLFCLLARRGLRATLVERETTAERSFRGETIAARSVVTLRELGFGPALAKHGFVELTGISFWENGERIVRADYRSFPIDALPIDIPQPALIEAFLAAAGGAPRCEVMRATTFLSLVEEDGVVRGAMLKTRDGETLEARGRLVVGADGRFSRTRKASGLEATITPMERDFLWFKLPRPVDWGSEAQLVVERDRHLVILPTFPDLLRVGFNLPKRGFEEIRKRGIDAFRSDIAALDPRLAKLVAAHIQGWQDTSFLEIFTAELREWARDGLVLIGDSSHTATPILGQGVNLAIQDAVLLAPAIAAALSRTANDVVRAAELAEFVAKRRAHKSMVTRFQRAQETSLAESSPLGTWLRRARLRALDLFPLKYRLLDRVLNAPHDMPREAIHVGAV</sequence>
<dbReference type="Pfam" id="PF01494">
    <property type="entry name" value="FAD_binding_3"/>
    <property type="match status" value="1"/>
</dbReference>
<dbReference type="InterPro" id="IPR050631">
    <property type="entry name" value="PheA/TfdB_FAD_monoxygenase"/>
</dbReference>
<dbReference type="PANTHER" id="PTHR43476">
    <property type="entry name" value="3-(3-HYDROXY-PHENYL)PROPIONATE/3-HYDROXYCINNAMIC ACID HYDROXYLASE"/>
    <property type="match status" value="1"/>
</dbReference>
<dbReference type="RefSeq" id="WP_003614818.1">
    <property type="nucleotide sequence ID" value="NZ_ADVE02000003.1"/>
</dbReference>
<dbReference type="PANTHER" id="PTHR43476:SF5">
    <property type="entry name" value="FAD-DEPENDENT MONOOXYGENASE"/>
    <property type="match status" value="1"/>
</dbReference>
<evidence type="ECO:0000313" key="3">
    <source>
        <dbReference type="EMBL" id="ATQ70965.1"/>
    </source>
</evidence>
<evidence type="ECO:0000313" key="4">
    <source>
        <dbReference type="Proteomes" id="UP000230709"/>
    </source>
</evidence>
<dbReference type="InterPro" id="IPR002938">
    <property type="entry name" value="FAD-bd"/>
</dbReference>
<protein>
    <submittedName>
        <fullName evidence="3">Monooxygenase</fullName>
    </submittedName>
</protein>
<dbReference type="InterPro" id="IPR036188">
    <property type="entry name" value="FAD/NAD-bd_sf"/>
</dbReference>
<keyword evidence="3" id="KW-0614">Plasmid</keyword>
<keyword evidence="3" id="KW-0503">Monooxygenase</keyword>
<feature type="domain" description="FAD-binding" evidence="2">
    <location>
        <begin position="5"/>
        <end position="351"/>
    </location>
</feature>
<dbReference type="GO" id="GO:0004497">
    <property type="term" value="F:monooxygenase activity"/>
    <property type="evidence" value="ECO:0007669"/>
    <property type="project" value="UniProtKB-KW"/>
</dbReference>
<dbReference type="PRINTS" id="PR00420">
    <property type="entry name" value="RNGMNOXGNASE"/>
</dbReference>